<feature type="compositionally biased region" description="Polar residues" evidence="1">
    <location>
        <begin position="103"/>
        <end position="118"/>
    </location>
</feature>
<feature type="compositionally biased region" description="Polar residues" evidence="1">
    <location>
        <begin position="28"/>
        <end position="52"/>
    </location>
</feature>
<evidence type="ECO:0000256" key="1">
    <source>
        <dbReference type="SAM" id="MobiDB-lite"/>
    </source>
</evidence>
<comment type="caution">
    <text evidence="2">The sequence shown here is derived from an EMBL/GenBank/DDBJ whole genome shotgun (WGS) entry which is preliminary data.</text>
</comment>
<name>A0AAW0FGM8_9APHY</name>
<proteinExistence type="predicted"/>
<accession>A0AAW0FGM8</accession>
<feature type="compositionally biased region" description="Low complexity" evidence="1">
    <location>
        <begin position="214"/>
        <end position="233"/>
    </location>
</feature>
<keyword evidence="3" id="KW-1185">Reference proteome</keyword>
<dbReference type="Proteomes" id="UP001385951">
    <property type="component" value="Unassembled WGS sequence"/>
</dbReference>
<evidence type="ECO:0000313" key="3">
    <source>
        <dbReference type="Proteomes" id="UP001385951"/>
    </source>
</evidence>
<feature type="region of interest" description="Disordered" evidence="1">
    <location>
        <begin position="283"/>
        <end position="311"/>
    </location>
</feature>
<feature type="compositionally biased region" description="Low complexity" evidence="1">
    <location>
        <begin position="160"/>
        <end position="188"/>
    </location>
</feature>
<dbReference type="AlphaFoldDB" id="A0AAW0FGM8"/>
<gene>
    <name evidence="2" type="ORF">QCA50_016682</name>
</gene>
<feature type="compositionally biased region" description="Low complexity" evidence="1">
    <location>
        <begin position="248"/>
        <end position="258"/>
    </location>
</feature>
<protein>
    <submittedName>
        <fullName evidence="2">Uncharacterized protein</fullName>
    </submittedName>
</protein>
<reference evidence="2 3" key="1">
    <citation type="submission" date="2022-09" db="EMBL/GenBank/DDBJ databases">
        <authorList>
            <person name="Palmer J.M."/>
        </authorList>
    </citation>
    <scope>NUCLEOTIDE SEQUENCE [LARGE SCALE GENOMIC DNA]</scope>
    <source>
        <strain evidence="2 3">DSM 7382</strain>
    </source>
</reference>
<organism evidence="2 3">
    <name type="scientific">Cerrena zonata</name>
    <dbReference type="NCBI Taxonomy" id="2478898"/>
    <lineage>
        <taxon>Eukaryota</taxon>
        <taxon>Fungi</taxon>
        <taxon>Dikarya</taxon>
        <taxon>Basidiomycota</taxon>
        <taxon>Agaricomycotina</taxon>
        <taxon>Agaricomycetes</taxon>
        <taxon>Polyporales</taxon>
        <taxon>Cerrenaceae</taxon>
        <taxon>Cerrena</taxon>
    </lineage>
</organism>
<sequence length="402" mass="43184">MPYVVTAEHNHEMSLDRHHAHQYRPQGPASQASMHSHSNSPHQSYIGASQTHPSSYLTSSASAPPSLSTPNSSNVASSSSSLLPSPSSLSLTAGAHWHHPSHATPSHSQQHLNGTSRQRPYDSGDHETSASSSYSTSWGQPRQQWAFADETYNDTFPPHSSSTSSNNAYYSTPSYSSSSSNSNLGALAQSSTSSSLSNAVGSFSYSNLSGSPSLPSSLASSTLPSSSSTPLSSHQERPKLEPASWNPHSQQQHSHSQSQYYPLTINSHIDLSMDECMSPLTPISPSFSVSSPPSRSSASTNTMRGTKIKQEDEDVEHTDGFVFEMPGPSPSHHPFVSPTHSMSSPNLLGNSRESLKRGRTASMSLGTCFWTRKCRTSVLFNECRSIEGDSGECGYEENDGCV</sequence>
<feature type="compositionally biased region" description="Low complexity" evidence="1">
    <location>
        <begin position="53"/>
        <end position="93"/>
    </location>
</feature>
<feature type="region of interest" description="Disordered" evidence="1">
    <location>
        <begin position="214"/>
        <end position="258"/>
    </location>
</feature>
<dbReference type="EMBL" id="JASBNA010000051">
    <property type="protein sequence ID" value="KAK7680173.1"/>
    <property type="molecule type" value="Genomic_DNA"/>
</dbReference>
<feature type="region of interest" description="Disordered" evidence="1">
    <location>
        <begin position="16"/>
        <end position="137"/>
    </location>
</feature>
<feature type="compositionally biased region" description="Basic and acidic residues" evidence="1">
    <location>
        <begin position="119"/>
        <end position="128"/>
    </location>
</feature>
<feature type="compositionally biased region" description="Low complexity" evidence="1">
    <location>
        <begin position="283"/>
        <end position="299"/>
    </location>
</feature>
<feature type="region of interest" description="Disordered" evidence="1">
    <location>
        <begin position="152"/>
        <end position="188"/>
    </location>
</feature>
<evidence type="ECO:0000313" key="2">
    <source>
        <dbReference type="EMBL" id="KAK7680173.1"/>
    </source>
</evidence>